<gene>
    <name evidence="2" type="ORF">FRX31_029765</name>
</gene>
<accession>A0A7J6V7L0</accession>
<reference evidence="2 3" key="1">
    <citation type="submission" date="2020-06" db="EMBL/GenBank/DDBJ databases">
        <title>Transcriptomic and genomic resources for Thalictrum thalictroides and T. hernandezii: Facilitating candidate gene discovery in an emerging model plant lineage.</title>
        <authorList>
            <person name="Arias T."/>
            <person name="Riano-Pachon D.M."/>
            <person name="Di Stilio V.S."/>
        </authorList>
    </citation>
    <scope>NUCLEOTIDE SEQUENCE [LARGE SCALE GENOMIC DNA]</scope>
    <source>
        <strain evidence="3">cv. WT478/WT964</strain>
        <tissue evidence="2">Leaves</tissue>
    </source>
</reference>
<dbReference type="Proteomes" id="UP000554482">
    <property type="component" value="Unassembled WGS sequence"/>
</dbReference>
<evidence type="ECO:0000313" key="2">
    <source>
        <dbReference type="EMBL" id="KAF5180648.1"/>
    </source>
</evidence>
<proteinExistence type="predicted"/>
<comment type="caution">
    <text evidence="2">The sequence shown here is derived from an EMBL/GenBank/DDBJ whole genome shotgun (WGS) entry which is preliminary data.</text>
</comment>
<feature type="compositionally biased region" description="Polar residues" evidence="1">
    <location>
        <begin position="88"/>
        <end position="103"/>
    </location>
</feature>
<protein>
    <submittedName>
        <fullName evidence="2">Uncharacterized protein</fullName>
    </submittedName>
</protein>
<dbReference type="AlphaFoldDB" id="A0A7J6V7L0"/>
<sequence length="123" mass="13043">MKTKKKSDKLRTKIFGSLLSIDQHRFCGSLGHYVTNQPEALIGSPGIIMAPGLHDLTSPAVPDWTNSSSSLIGSLVFPISNQNTFTGPSNMMTGHSSSATVHNSSRHGYAGPDDLAGPSIYSL</sequence>
<name>A0A7J6V7L0_THATH</name>
<dbReference type="EMBL" id="JABWDY010037118">
    <property type="protein sequence ID" value="KAF5180648.1"/>
    <property type="molecule type" value="Genomic_DNA"/>
</dbReference>
<feature type="region of interest" description="Disordered" evidence="1">
    <location>
        <begin position="88"/>
        <end position="111"/>
    </location>
</feature>
<evidence type="ECO:0000256" key="1">
    <source>
        <dbReference type="SAM" id="MobiDB-lite"/>
    </source>
</evidence>
<evidence type="ECO:0000313" key="3">
    <source>
        <dbReference type="Proteomes" id="UP000554482"/>
    </source>
</evidence>
<keyword evidence="3" id="KW-1185">Reference proteome</keyword>
<organism evidence="2 3">
    <name type="scientific">Thalictrum thalictroides</name>
    <name type="common">Rue-anemone</name>
    <name type="synonym">Anemone thalictroides</name>
    <dbReference type="NCBI Taxonomy" id="46969"/>
    <lineage>
        <taxon>Eukaryota</taxon>
        <taxon>Viridiplantae</taxon>
        <taxon>Streptophyta</taxon>
        <taxon>Embryophyta</taxon>
        <taxon>Tracheophyta</taxon>
        <taxon>Spermatophyta</taxon>
        <taxon>Magnoliopsida</taxon>
        <taxon>Ranunculales</taxon>
        <taxon>Ranunculaceae</taxon>
        <taxon>Thalictroideae</taxon>
        <taxon>Thalictrum</taxon>
    </lineage>
</organism>